<dbReference type="AlphaFoldDB" id="A0A8K1GB95"/>
<feature type="compositionally biased region" description="Acidic residues" evidence="1">
    <location>
        <begin position="210"/>
        <end position="228"/>
    </location>
</feature>
<sequence length="356" mass="37085">MVLEASGSESGGEEGGSGFSPRARHGEVSVLVPAGHTRGAEPGAKPQPELLEHQGLSGEAQTPPNPQDTPGSSLSPELHPGDPRVTPPTRTTVVVDVHVSAGGHGGPGQGQAAEKSELLSGGEQEDEDGAGRGEEQEDEDGAWGDAEKDEDGTWRGAELEDWIESSAEQKEDGASGSAEQKDWTGSGAEPEEDGVWGNGEQDEDRAWGDGEQEDGSWGDAEQEDEDGGDAEHTSVGKALWKVPLQKTDDTTAALHPLEEPELPLKAAEPGEGTTNGQRAAQEQRREESKAPAALQLGQGMGSVPEGVKGAAGESERAGEMAEACGDGQTPEESPACLPETQEEEIHVSREGKPKEH</sequence>
<feature type="compositionally biased region" description="Low complexity" evidence="1">
    <location>
        <begin position="83"/>
        <end position="97"/>
    </location>
</feature>
<feature type="compositionally biased region" description="Basic and acidic residues" evidence="1">
    <location>
        <begin position="343"/>
        <end position="356"/>
    </location>
</feature>
<dbReference type="Proteomes" id="UP000796761">
    <property type="component" value="Unassembled WGS sequence"/>
</dbReference>
<accession>A0A8K1GB95</accession>
<feature type="compositionally biased region" description="Acidic residues" evidence="1">
    <location>
        <begin position="135"/>
        <end position="150"/>
    </location>
</feature>
<reference evidence="2" key="1">
    <citation type="submission" date="2019-04" db="EMBL/GenBank/DDBJ databases">
        <title>Genome assembly of Zosterops borbonicus 15179.</title>
        <authorList>
            <person name="Leroy T."/>
            <person name="Anselmetti Y."/>
            <person name="Tilak M.-K."/>
            <person name="Nabholz B."/>
        </authorList>
    </citation>
    <scope>NUCLEOTIDE SEQUENCE</scope>
    <source>
        <strain evidence="2">HGM_15179</strain>
        <tissue evidence="2">Muscle</tissue>
    </source>
</reference>
<name>A0A8K1GB95_9PASS</name>
<dbReference type="EMBL" id="SWJQ01000368">
    <property type="protein sequence ID" value="TRZ15465.1"/>
    <property type="molecule type" value="Genomic_DNA"/>
</dbReference>
<gene>
    <name evidence="2" type="ORF">HGM15179_011632</name>
</gene>
<feature type="region of interest" description="Disordered" evidence="1">
    <location>
        <begin position="1"/>
        <end position="356"/>
    </location>
</feature>
<proteinExistence type="predicted"/>
<evidence type="ECO:0000313" key="2">
    <source>
        <dbReference type="EMBL" id="TRZ15465.1"/>
    </source>
</evidence>
<keyword evidence="3" id="KW-1185">Reference proteome</keyword>
<comment type="caution">
    <text evidence="2">The sequence shown here is derived from an EMBL/GenBank/DDBJ whole genome shotgun (WGS) entry which is preliminary data.</text>
</comment>
<feature type="compositionally biased region" description="Gly residues" evidence="1">
    <location>
        <begin position="9"/>
        <end position="18"/>
    </location>
</feature>
<organism evidence="2 3">
    <name type="scientific">Zosterops borbonicus</name>
    <dbReference type="NCBI Taxonomy" id="364589"/>
    <lineage>
        <taxon>Eukaryota</taxon>
        <taxon>Metazoa</taxon>
        <taxon>Chordata</taxon>
        <taxon>Craniata</taxon>
        <taxon>Vertebrata</taxon>
        <taxon>Euteleostomi</taxon>
        <taxon>Archelosauria</taxon>
        <taxon>Archosauria</taxon>
        <taxon>Dinosauria</taxon>
        <taxon>Saurischia</taxon>
        <taxon>Theropoda</taxon>
        <taxon>Coelurosauria</taxon>
        <taxon>Aves</taxon>
        <taxon>Neognathae</taxon>
        <taxon>Neoaves</taxon>
        <taxon>Telluraves</taxon>
        <taxon>Australaves</taxon>
        <taxon>Passeriformes</taxon>
        <taxon>Sylvioidea</taxon>
        <taxon>Zosteropidae</taxon>
        <taxon>Zosterops</taxon>
    </lineage>
</organism>
<evidence type="ECO:0000256" key="1">
    <source>
        <dbReference type="SAM" id="MobiDB-lite"/>
    </source>
</evidence>
<evidence type="ECO:0000313" key="3">
    <source>
        <dbReference type="Proteomes" id="UP000796761"/>
    </source>
</evidence>
<protein>
    <submittedName>
        <fullName evidence="2">Uncharacterized protein</fullName>
    </submittedName>
</protein>
<dbReference type="OrthoDB" id="9219157at2759"/>